<dbReference type="InterPro" id="IPR015890">
    <property type="entry name" value="Chorismate_C"/>
</dbReference>
<evidence type="ECO:0000256" key="3">
    <source>
        <dbReference type="ARBA" id="ARBA00047683"/>
    </source>
</evidence>
<organism evidence="6 7">
    <name type="scientific">Corynebacterium sanguinis</name>
    <dbReference type="NCBI Taxonomy" id="2594913"/>
    <lineage>
        <taxon>Bacteria</taxon>
        <taxon>Bacillati</taxon>
        <taxon>Actinomycetota</taxon>
        <taxon>Actinomycetes</taxon>
        <taxon>Mycobacteriales</taxon>
        <taxon>Corynebacteriaceae</taxon>
        <taxon>Corynebacterium</taxon>
    </lineage>
</organism>
<evidence type="ECO:0000256" key="4">
    <source>
        <dbReference type="SAM" id="MobiDB-lite"/>
    </source>
</evidence>
<protein>
    <recommendedName>
        <fullName evidence="1">anthranilate synthase</fullName>
        <ecNumber evidence="1">4.1.3.27</ecNumber>
    </recommendedName>
</protein>
<dbReference type="InterPro" id="IPR019999">
    <property type="entry name" value="Anth_synth_I-like"/>
</dbReference>
<evidence type="ECO:0000256" key="1">
    <source>
        <dbReference type="ARBA" id="ARBA00012266"/>
    </source>
</evidence>
<dbReference type="AlphaFoldDB" id="A0A838X1T5"/>
<evidence type="ECO:0000256" key="2">
    <source>
        <dbReference type="ARBA" id="ARBA00023239"/>
    </source>
</evidence>
<feature type="domain" description="Chorismate-utilising enzyme C-terminal" evidence="5">
    <location>
        <begin position="43"/>
        <end position="164"/>
    </location>
</feature>
<evidence type="ECO:0000313" key="7">
    <source>
        <dbReference type="Proteomes" id="UP000580709"/>
    </source>
</evidence>
<dbReference type="SUPFAM" id="SSF56322">
    <property type="entry name" value="ADC synthase"/>
    <property type="match status" value="1"/>
</dbReference>
<name>A0A838X1T5_9CORY</name>
<keyword evidence="7" id="KW-1185">Reference proteome</keyword>
<dbReference type="PANTHER" id="PTHR11236">
    <property type="entry name" value="AMINOBENZOATE/ANTHRANILATE SYNTHASE"/>
    <property type="match status" value="1"/>
</dbReference>
<dbReference type="Pfam" id="PF00425">
    <property type="entry name" value="Chorismate_bind"/>
    <property type="match status" value="1"/>
</dbReference>
<dbReference type="EC" id="4.1.3.27" evidence="1"/>
<feature type="non-terminal residue" evidence="6">
    <location>
        <position position="1"/>
    </location>
</feature>
<dbReference type="EMBL" id="JACEOR010000262">
    <property type="protein sequence ID" value="MBA4505051.1"/>
    <property type="molecule type" value="Genomic_DNA"/>
</dbReference>
<comment type="catalytic activity">
    <reaction evidence="3">
        <text>chorismate + L-glutamine = anthranilate + pyruvate + L-glutamate + H(+)</text>
        <dbReference type="Rhea" id="RHEA:21732"/>
        <dbReference type="ChEBI" id="CHEBI:15361"/>
        <dbReference type="ChEBI" id="CHEBI:15378"/>
        <dbReference type="ChEBI" id="CHEBI:16567"/>
        <dbReference type="ChEBI" id="CHEBI:29748"/>
        <dbReference type="ChEBI" id="CHEBI:29985"/>
        <dbReference type="ChEBI" id="CHEBI:58359"/>
        <dbReference type="EC" id="4.1.3.27"/>
    </reaction>
</comment>
<dbReference type="PANTHER" id="PTHR11236:SF49">
    <property type="entry name" value="ANTHRANILATE SYNTHASE COMPONENT 1"/>
    <property type="match status" value="1"/>
</dbReference>
<dbReference type="GO" id="GO:0004049">
    <property type="term" value="F:anthranilate synthase activity"/>
    <property type="evidence" value="ECO:0007669"/>
    <property type="project" value="UniProtKB-EC"/>
</dbReference>
<dbReference type="GO" id="GO:0000162">
    <property type="term" value="P:L-tryptophan biosynthetic process"/>
    <property type="evidence" value="ECO:0007669"/>
    <property type="project" value="TreeGrafter"/>
</dbReference>
<comment type="caution">
    <text evidence="6">The sequence shown here is derived from an EMBL/GenBank/DDBJ whole genome shotgun (WGS) entry which is preliminary data.</text>
</comment>
<reference evidence="6 7" key="1">
    <citation type="submission" date="2020-07" db="EMBL/GenBank/DDBJ databases">
        <authorList>
            <person name="Khare M."/>
        </authorList>
    </citation>
    <scope>NUCLEOTIDE SEQUENCE [LARGE SCALE GENOMIC DNA]</scope>
    <source>
        <strain evidence="6 7">P8776</strain>
    </source>
</reference>
<dbReference type="InterPro" id="IPR005801">
    <property type="entry name" value="ADC_synthase"/>
</dbReference>
<evidence type="ECO:0000259" key="5">
    <source>
        <dbReference type="Pfam" id="PF00425"/>
    </source>
</evidence>
<feature type="region of interest" description="Disordered" evidence="4">
    <location>
        <begin position="1"/>
        <end position="29"/>
    </location>
</feature>
<gene>
    <name evidence="6" type="ORF">H0H28_06875</name>
</gene>
<dbReference type="RefSeq" id="WP_181729774.1">
    <property type="nucleotide sequence ID" value="NZ_JACEOR010000262.1"/>
</dbReference>
<dbReference type="Gene3D" id="3.60.120.10">
    <property type="entry name" value="Anthranilate synthase"/>
    <property type="match status" value="1"/>
</dbReference>
<accession>A0A838X1T5</accession>
<feature type="compositionally biased region" description="Basic and acidic residues" evidence="4">
    <location>
        <begin position="10"/>
        <end position="29"/>
    </location>
</feature>
<dbReference type="Proteomes" id="UP000580709">
    <property type="component" value="Unassembled WGS sequence"/>
</dbReference>
<evidence type="ECO:0000313" key="6">
    <source>
        <dbReference type="EMBL" id="MBA4505051.1"/>
    </source>
</evidence>
<sequence length="164" mass="18396">DGSAPQLDELAERIRVADPDDEHAYEPAEHPGETLTVTADITDENFRADVDKLKGDIYNGDIYQVVPARTFSTTCVDAFAAYRMLRETNPSPYMFYVRGIGRNGQPYELFGASPESNLKFNAATREIQLYPIAGTRPRGLNPDGSVNYELDTRMELQLRTDSKE</sequence>
<feature type="non-terminal residue" evidence="6">
    <location>
        <position position="164"/>
    </location>
</feature>
<proteinExistence type="predicted"/>
<keyword evidence="2" id="KW-0456">Lyase</keyword>